<dbReference type="OrthoDB" id="1923497at2759"/>
<dbReference type="InterPro" id="IPR039309">
    <property type="entry name" value="BT1"/>
</dbReference>
<dbReference type="OMA" id="CITENPR"/>
<dbReference type="InterPro" id="IPR004324">
    <property type="entry name" value="FBT"/>
</dbReference>
<name>A0A8T2QBV0_CERRI</name>
<evidence type="ECO:0000256" key="4">
    <source>
        <dbReference type="ARBA" id="ARBA00022692"/>
    </source>
</evidence>
<dbReference type="Pfam" id="PF03092">
    <property type="entry name" value="BT1"/>
    <property type="match status" value="1"/>
</dbReference>
<keyword evidence="4 7" id="KW-0812">Transmembrane</keyword>
<accession>A0A8T2QBV0</accession>
<dbReference type="PANTHER" id="PTHR31585">
    <property type="entry name" value="FOLATE-BIOPTERIN TRANSPORTER 1, CHLOROPLASTIC"/>
    <property type="match status" value="1"/>
</dbReference>
<comment type="caution">
    <text evidence="8">The sequence shown here is derived from an EMBL/GenBank/DDBJ whole genome shotgun (WGS) entry which is preliminary data.</text>
</comment>
<dbReference type="GO" id="GO:0016020">
    <property type="term" value="C:membrane"/>
    <property type="evidence" value="ECO:0007669"/>
    <property type="project" value="UniProtKB-SubCell"/>
</dbReference>
<dbReference type="EMBL" id="CM035441">
    <property type="protein sequence ID" value="KAH7281095.1"/>
    <property type="molecule type" value="Genomic_DNA"/>
</dbReference>
<dbReference type="InterPro" id="IPR036259">
    <property type="entry name" value="MFS_trans_sf"/>
</dbReference>
<feature type="transmembrane region" description="Helical" evidence="7">
    <location>
        <begin position="486"/>
        <end position="509"/>
    </location>
</feature>
<dbReference type="SUPFAM" id="SSF103473">
    <property type="entry name" value="MFS general substrate transporter"/>
    <property type="match status" value="1"/>
</dbReference>
<evidence type="ECO:0000256" key="3">
    <source>
        <dbReference type="ARBA" id="ARBA00022448"/>
    </source>
</evidence>
<feature type="transmembrane region" description="Helical" evidence="7">
    <location>
        <begin position="552"/>
        <end position="572"/>
    </location>
</feature>
<feature type="transmembrane region" description="Helical" evidence="7">
    <location>
        <begin position="421"/>
        <end position="439"/>
    </location>
</feature>
<organism evidence="8 9">
    <name type="scientific">Ceratopteris richardii</name>
    <name type="common">Triangle waterfern</name>
    <dbReference type="NCBI Taxonomy" id="49495"/>
    <lineage>
        <taxon>Eukaryota</taxon>
        <taxon>Viridiplantae</taxon>
        <taxon>Streptophyta</taxon>
        <taxon>Embryophyta</taxon>
        <taxon>Tracheophyta</taxon>
        <taxon>Polypodiopsida</taxon>
        <taxon>Polypodiidae</taxon>
        <taxon>Polypodiales</taxon>
        <taxon>Pteridineae</taxon>
        <taxon>Pteridaceae</taxon>
        <taxon>Parkerioideae</taxon>
        <taxon>Ceratopteris</taxon>
    </lineage>
</organism>
<dbReference type="NCBIfam" id="TIGR00788">
    <property type="entry name" value="fbt"/>
    <property type="match status" value="1"/>
</dbReference>
<protein>
    <submittedName>
        <fullName evidence="8">Uncharacterized protein</fullName>
    </submittedName>
</protein>
<feature type="transmembrane region" description="Helical" evidence="7">
    <location>
        <begin position="584"/>
        <end position="608"/>
    </location>
</feature>
<evidence type="ECO:0000256" key="1">
    <source>
        <dbReference type="ARBA" id="ARBA00004141"/>
    </source>
</evidence>
<keyword evidence="9" id="KW-1185">Reference proteome</keyword>
<gene>
    <name evidence="8" type="ORF">KP509_36G029700</name>
</gene>
<keyword evidence="5 7" id="KW-1133">Transmembrane helix</keyword>
<feature type="transmembrane region" description="Helical" evidence="7">
    <location>
        <begin position="655"/>
        <end position="674"/>
    </location>
</feature>
<evidence type="ECO:0000256" key="7">
    <source>
        <dbReference type="SAM" id="Phobius"/>
    </source>
</evidence>
<sequence>MPIACTFPPTELLFSGAHESSVSSCRATSIYPCSSTAKHGVNVSSIERLAGEDLQYSRAGHWRGYRSKISSHTLICCGSSDCFGSGDVFGVSHVRYLMHGLGHRPKKFRCPSLSADTGYSEMQRYLPILEDSYEKSVRPRSGTTNYTPHPEALDPFSQLIYERAMGRNLHWWRFLSYCRSQLDSNVLIRRKYTLIGKSYTKVRLPRISVDALAVPAINIAPKQDAFDLLLYNISTALNEFSDCFARMGDRYGSSLLCLLVMGYCLQGFRCFPWLAMSFYLKDGLTLDPTTLQFLQSTVNLPLVAKPVYGIISDAIYIGGERRMPYLRFACALQTLSWSVLVLHSGVRSSVGPLMGVLLVSNMGAAIADVINDALVAESVQKERGKTKGELQSFVWLALAVGGVIGNFVGGLALSWMSSTTMFAIFAVFAAGHLLFSSFVKERSFNFKSLSRQRKKNIDLMEKSSSAIDVLKVQAARLMDLVTLPDIAMPLAWFAASYAVIPAMGGSIFYYQAQYLHIHPTYLGLAKVMGQMGLMAGSVLYNRYLKGSSPRKVLLAVQVLLSACMLSDIILVSRMNIRLGIPDHLFVLGASAFAEAIAQFKVLPFSVLLTQLCPSGSEGSLLAFFMSCHCLATILSGYSGTYVASMLHISVDNFTGLPMGIFIQSIAALIPLFWISCIPATTHKLAAV</sequence>
<comment type="subcellular location">
    <subcellularLocation>
        <location evidence="1">Membrane</location>
        <topology evidence="1">Multi-pass membrane protein</topology>
    </subcellularLocation>
</comment>
<keyword evidence="6 7" id="KW-0472">Membrane</keyword>
<feature type="transmembrane region" description="Helical" evidence="7">
    <location>
        <begin position="392"/>
        <end position="415"/>
    </location>
</feature>
<comment type="similarity">
    <text evidence="2">Belongs to the major facilitator superfamily. Folate-biopterin transporter (TC 2.A.71) family.</text>
</comment>
<dbReference type="AlphaFoldDB" id="A0A8T2QBV0"/>
<evidence type="ECO:0000313" key="8">
    <source>
        <dbReference type="EMBL" id="KAH7281095.1"/>
    </source>
</evidence>
<reference evidence="8" key="1">
    <citation type="submission" date="2021-08" db="EMBL/GenBank/DDBJ databases">
        <title>WGS assembly of Ceratopteris richardii.</title>
        <authorList>
            <person name="Marchant D.B."/>
            <person name="Chen G."/>
            <person name="Jenkins J."/>
            <person name="Shu S."/>
            <person name="Leebens-Mack J."/>
            <person name="Grimwood J."/>
            <person name="Schmutz J."/>
            <person name="Soltis P."/>
            <person name="Soltis D."/>
            <person name="Chen Z.-H."/>
        </authorList>
    </citation>
    <scope>NUCLEOTIDE SEQUENCE</scope>
    <source>
        <strain evidence="8">Whitten #5841</strain>
        <tissue evidence="8">Leaf</tissue>
    </source>
</reference>
<evidence type="ECO:0000256" key="5">
    <source>
        <dbReference type="ARBA" id="ARBA00022989"/>
    </source>
</evidence>
<keyword evidence="3" id="KW-0813">Transport</keyword>
<dbReference type="CDD" id="cd17484">
    <property type="entry name" value="MFS_FBT"/>
    <property type="match status" value="1"/>
</dbReference>
<feature type="transmembrane region" description="Helical" evidence="7">
    <location>
        <begin position="521"/>
        <end position="540"/>
    </location>
</feature>
<evidence type="ECO:0000256" key="6">
    <source>
        <dbReference type="ARBA" id="ARBA00023136"/>
    </source>
</evidence>
<dbReference type="Gene3D" id="1.20.1250.20">
    <property type="entry name" value="MFS general substrate transporter like domains"/>
    <property type="match status" value="1"/>
</dbReference>
<evidence type="ECO:0000256" key="2">
    <source>
        <dbReference type="ARBA" id="ARBA00007015"/>
    </source>
</evidence>
<feature type="transmembrane region" description="Helical" evidence="7">
    <location>
        <begin position="620"/>
        <end position="643"/>
    </location>
</feature>
<proteinExistence type="inferred from homology"/>
<feature type="transmembrane region" description="Helical" evidence="7">
    <location>
        <begin position="300"/>
        <end position="318"/>
    </location>
</feature>
<dbReference type="Proteomes" id="UP000825935">
    <property type="component" value="Chromosome 36"/>
</dbReference>
<feature type="transmembrane region" description="Helical" evidence="7">
    <location>
        <begin position="255"/>
        <end position="280"/>
    </location>
</feature>
<dbReference type="PANTHER" id="PTHR31585:SF2">
    <property type="entry name" value="FOLATE-BIOPTERIN TRANSPORTER 7-RELATED"/>
    <property type="match status" value="1"/>
</dbReference>
<evidence type="ECO:0000313" key="9">
    <source>
        <dbReference type="Proteomes" id="UP000825935"/>
    </source>
</evidence>